<sequence>MGNGVLINSERVILPYYIISGRLVAALILLFFLFLMSGCSFQAEKSAPVYSIHQNHSPRFEKGSIDTHAYKVKKGDTLYSIAWGADKDYRALAKLNNLDRDFTIYPGQILQLVAKKPKTRQSSLKSSKNSVNTTKENDDKTVKKQSDNDESSISRIAPSKAQKKLDSGHNNSYAVTTGKQVVNPVIHNNSETNLPSKVNRWMWPANGRLVGNFSNSEQGSKGIKIAGNRGDMIKAAADGRVVYAGSALRGYGNLVIIKHSDDYLSAYAHADKILVQEKQQVSAGQTVALMGSSGTNQVMLHFEIRYLGKSVNPITYLPKR</sequence>
<protein>
    <submittedName>
        <fullName evidence="5">Peptidoglycan DD-metalloendopeptidase family protein</fullName>
    </submittedName>
</protein>
<evidence type="ECO:0000313" key="6">
    <source>
        <dbReference type="Proteomes" id="UP000662770"/>
    </source>
</evidence>
<proteinExistence type="inferred from homology"/>
<comment type="similarity">
    <text evidence="1">Belongs to the E.coli NlpD/Haemophilus LppB family.</text>
</comment>
<keyword evidence="3" id="KW-1133">Transmembrane helix</keyword>
<name>A0ABX7QTG4_9GAMM</name>
<dbReference type="InterPro" id="IPR011055">
    <property type="entry name" value="Dup_hybrid_motif"/>
</dbReference>
<dbReference type="Gene3D" id="2.70.70.10">
    <property type="entry name" value="Glucose Permease (Domain IIA)"/>
    <property type="match status" value="1"/>
</dbReference>
<dbReference type="SMART" id="SM00257">
    <property type="entry name" value="LysM"/>
    <property type="match status" value="1"/>
</dbReference>
<keyword evidence="6" id="KW-1185">Reference proteome</keyword>
<reference evidence="5 6" key="1">
    <citation type="submission" date="2021-03" db="EMBL/GenBank/DDBJ databases">
        <title>Novel species identification of genus Shewanella.</title>
        <authorList>
            <person name="Liu G."/>
            <person name="Zhang Q."/>
        </authorList>
    </citation>
    <scope>NUCLEOTIDE SEQUENCE [LARGE SCALE GENOMIC DNA]</scope>
    <source>
        <strain evidence="5 6">FJAT-51800</strain>
    </source>
</reference>
<evidence type="ECO:0000256" key="2">
    <source>
        <dbReference type="SAM" id="MobiDB-lite"/>
    </source>
</evidence>
<dbReference type="InterPro" id="IPR018392">
    <property type="entry name" value="LysM"/>
</dbReference>
<dbReference type="Gene3D" id="3.10.350.10">
    <property type="entry name" value="LysM domain"/>
    <property type="match status" value="1"/>
</dbReference>
<dbReference type="Pfam" id="PF01476">
    <property type="entry name" value="LysM"/>
    <property type="match status" value="1"/>
</dbReference>
<feature type="domain" description="LysM" evidence="4">
    <location>
        <begin position="68"/>
        <end position="112"/>
    </location>
</feature>
<organism evidence="5 6">
    <name type="scientific">Shewanella avicenniae</name>
    <dbReference type="NCBI Taxonomy" id="2814294"/>
    <lineage>
        <taxon>Bacteria</taxon>
        <taxon>Pseudomonadati</taxon>
        <taxon>Pseudomonadota</taxon>
        <taxon>Gammaproteobacteria</taxon>
        <taxon>Alteromonadales</taxon>
        <taxon>Shewanellaceae</taxon>
        <taxon>Shewanella</taxon>
    </lineage>
</organism>
<evidence type="ECO:0000256" key="1">
    <source>
        <dbReference type="ARBA" id="ARBA00038420"/>
    </source>
</evidence>
<gene>
    <name evidence="5" type="ORF">JYB87_05930</name>
</gene>
<dbReference type="Proteomes" id="UP000662770">
    <property type="component" value="Chromosome"/>
</dbReference>
<dbReference type="PROSITE" id="PS51782">
    <property type="entry name" value="LYSM"/>
    <property type="match status" value="1"/>
</dbReference>
<feature type="transmembrane region" description="Helical" evidence="3">
    <location>
        <begin position="12"/>
        <end position="36"/>
    </location>
</feature>
<dbReference type="CDD" id="cd12797">
    <property type="entry name" value="M23_peptidase"/>
    <property type="match status" value="1"/>
</dbReference>
<dbReference type="CDD" id="cd00118">
    <property type="entry name" value="LysM"/>
    <property type="match status" value="1"/>
</dbReference>
<dbReference type="InterPro" id="IPR050570">
    <property type="entry name" value="Cell_wall_metabolism_enzyme"/>
</dbReference>
<dbReference type="InterPro" id="IPR016047">
    <property type="entry name" value="M23ase_b-sheet_dom"/>
</dbReference>
<evidence type="ECO:0000259" key="4">
    <source>
        <dbReference type="PROSITE" id="PS51782"/>
    </source>
</evidence>
<dbReference type="SUPFAM" id="SSF51261">
    <property type="entry name" value="Duplicated hybrid motif"/>
    <property type="match status" value="1"/>
</dbReference>
<keyword evidence="3" id="KW-0812">Transmembrane</keyword>
<dbReference type="Pfam" id="PF01551">
    <property type="entry name" value="Peptidase_M23"/>
    <property type="match status" value="1"/>
</dbReference>
<evidence type="ECO:0000256" key="3">
    <source>
        <dbReference type="SAM" id="Phobius"/>
    </source>
</evidence>
<feature type="compositionally biased region" description="Basic and acidic residues" evidence="2">
    <location>
        <begin position="135"/>
        <end position="147"/>
    </location>
</feature>
<keyword evidence="3" id="KW-0472">Membrane</keyword>
<dbReference type="PANTHER" id="PTHR21666:SF263">
    <property type="entry name" value="MUREIN HYDROLASE ACTIVATOR NLPD"/>
    <property type="match status" value="1"/>
</dbReference>
<feature type="compositionally biased region" description="Polar residues" evidence="2">
    <location>
        <begin position="120"/>
        <end position="134"/>
    </location>
</feature>
<feature type="region of interest" description="Disordered" evidence="2">
    <location>
        <begin position="120"/>
        <end position="172"/>
    </location>
</feature>
<dbReference type="InterPro" id="IPR036779">
    <property type="entry name" value="LysM_dom_sf"/>
</dbReference>
<dbReference type="PANTHER" id="PTHR21666">
    <property type="entry name" value="PEPTIDASE-RELATED"/>
    <property type="match status" value="1"/>
</dbReference>
<accession>A0ABX7QTG4</accession>
<evidence type="ECO:0000313" key="5">
    <source>
        <dbReference type="EMBL" id="QSX34772.1"/>
    </source>
</evidence>
<dbReference type="EMBL" id="CP071503">
    <property type="protein sequence ID" value="QSX34772.1"/>
    <property type="molecule type" value="Genomic_DNA"/>
</dbReference>